<comment type="caution">
    <text evidence="2">The sequence shown here is derived from an EMBL/GenBank/DDBJ whole genome shotgun (WGS) entry which is preliminary data.</text>
</comment>
<evidence type="ECO:0000313" key="3">
    <source>
        <dbReference type="Proteomes" id="UP001142489"/>
    </source>
</evidence>
<feature type="region of interest" description="Disordered" evidence="1">
    <location>
        <begin position="31"/>
        <end position="50"/>
    </location>
</feature>
<evidence type="ECO:0000313" key="2">
    <source>
        <dbReference type="EMBL" id="KAJ7316118.1"/>
    </source>
</evidence>
<accession>A0A9Q0XJU2</accession>
<organism evidence="2 3">
    <name type="scientific">Phrynocephalus forsythii</name>
    <dbReference type="NCBI Taxonomy" id="171643"/>
    <lineage>
        <taxon>Eukaryota</taxon>
        <taxon>Metazoa</taxon>
        <taxon>Chordata</taxon>
        <taxon>Craniata</taxon>
        <taxon>Vertebrata</taxon>
        <taxon>Euteleostomi</taxon>
        <taxon>Lepidosauria</taxon>
        <taxon>Squamata</taxon>
        <taxon>Bifurcata</taxon>
        <taxon>Unidentata</taxon>
        <taxon>Episquamata</taxon>
        <taxon>Toxicofera</taxon>
        <taxon>Iguania</taxon>
        <taxon>Acrodonta</taxon>
        <taxon>Agamidae</taxon>
        <taxon>Agaminae</taxon>
        <taxon>Phrynocephalus</taxon>
    </lineage>
</organism>
<dbReference type="Proteomes" id="UP001142489">
    <property type="component" value="Unassembled WGS sequence"/>
</dbReference>
<name>A0A9Q0XJU2_9SAUR</name>
<reference evidence="2" key="1">
    <citation type="journal article" date="2023" name="DNA Res.">
        <title>Chromosome-level genome assembly of Phrynocephalus forsythii using third-generation DNA sequencing and Hi-C analysis.</title>
        <authorList>
            <person name="Qi Y."/>
            <person name="Zhao W."/>
            <person name="Zhao Y."/>
            <person name="Niu C."/>
            <person name="Cao S."/>
            <person name="Zhang Y."/>
        </authorList>
    </citation>
    <scope>NUCLEOTIDE SEQUENCE</scope>
    <source>
        <tissue evidence="2">Muscle</tissue>
    </source>
</reference>
<evidence type="ECO:0000256" key="1">
    <source>
        <dbReference type="SAM" id="MobiDB-lite"/>
    </source>
</evidence>
<dbReference type="AlphaFoldDB" id="A0A9Q0XJU2"/>
<gene>
    <name evidence="2" type="ORF">JRQ81_002280</name>
</gene>
<dbReference type="EMBL" id="JAPFRF010000011">
    <property type="protein sequence ID" value="KAJ7316118.1"/>
    <property type="molecule type" value="Genomic_DNA"/>
</dbReference>
<sequence length="81" mass="9305">MGLELSEENVTKLVEGHNLEISTEDLVGLQQEEQHGSQHGTLEEQEEEPRQLPLAVLRMAWELWGDLQTLENEHHEHQAEA</sequence>
<protein>
    <submittedName>
        <fullName evidence="2">Uncharacterized protein</fullName>
    </submittedName>
</protein>
<keyword evidence="3" id="KW-1185">Reference proteome</keyword>
<proteinExistence type="predicted"/>